<reference evidence="1 2" key="1">
    <citation type="submission" date="2015-03" db="EMBL/GenBank/DDBJ databases">
        <authorList>
            <consortium name="Pathogen Informatics"/>
        </authorList>
    </citation>
    <scope>NUCLEOTIDE SEQUENCE [LARGE SCALE GENOMIC DNA]</scope>
    <source>
        <strain evidence="1 2">D4891</strain>
    </source>
</reference>
<accession>A0A655BN36</accession>
<evidence type="ECO:0000313" key="2">
    <source>
        <dbReference type="Proteomes" id="UP000042394"/>
    </source>
</evidence>
<organism evidence="1 2">
    <name type="scientific">Salmonella enterica subsp. enterica serovar Bovismorbificans</name>
    <dbReference type="NCBI Taxonomy" id="58097"/>
    <lineage>
        <taxon>Bacteria</taxon>
        <taxon>Pseudomonadati</taxon>
        <taxon>Pseudomonadota</taxon>
        <taxon>Gammaproteobacteria</taxon>
        <taxon>Enterobacterales</taxon>
        <taxon>Enterobacteriaceae</taxon>
        <taxon>Salmonella</taxon>
    </lineage>
</organism>
<sequence>MRLRPVDRIDFRPGGAQRTEKIIPRSFIHLVKMVLVQIVEHRLVPCQRLFAWKMTFNHRAPAALNLGAGGIANVAHRQFAKRDNWPYRLSLRLQIVNFRHPGCYGGAQTVEHRLYVADLRA</sequence>
<dbReference type="Proteomes" id="UP000042394">
    <property type="component" value="Unassembled WGS sequence"/>
</dbReference>
<name>A0A655BN36_SALET</name>
<gene>
    <name evidence="1" type="ORF">ERS008207_00308</name>
</gene>
<proteinExistence type="predicted"/>
<dbReference type="AlphaFoldDB" id="A0A655BN36"/>
<evidence type="ECO:0000313" key="1">
    <source>
        <dbReference type="EMBL" id="CNT61532.1"/>
    </source>
</evidence>
<dbReference type="EMBL" id="CQPD01000002">
    <property type="protein sequence ID" value="CNT61532.1"/>
    <property type="molecule type" value="Genomic_DNA"/>
</dbReference>
<protein>
    <submittedName>
        <fullName evidence="1">Uncharacterized protein</fullName>
    </submittedName>
</protein>